<dbReference type="KEGG" id="plei:Q9312_03815"/>
<dbReference type="RefSeq" id="WP_309203238.1">
    <property type="nucleotide sequence ID" value="NZ_CP133548.1"/>
</dbReference>
<feature type="transmembrane region" description="Helical" evidence="1">
    <location>
        <begin position="128"/>
        <end position="155"/>
    </location>
</feature>
<organism evidence="3 4">
    <name type="scientific">Pleionea litopenaei</name>
    <dbReference type="NCBI Taxonomy" id="3070815"/>
    <lineage>
        <taxon>Bacteria</taxon>
        <taxon>Pseudomonadati</taxon>
        <taxon>Pseudomonadota</taxon>
        <taxon>Gammaproteobacteria</taxon>
        <taxon>Oceanospirillales</taxon>
        <taxon>Pleioneaceae</taxon>
        <taxon>Pleionea</taxon>
    </lineage>
</organism>
<dbReference type="AlphaFoldDB" id="A0AA51RV51"/>
<protein>
    <submittedName>
        <fullName evidence="3">DUF2062 domain-containing protein</fullName>
    </submittedName>
</protein>
<feature type="domain" description="DUF2062" evidence="2">
    <location>
        <begin position="23"/>
        <end position="164"/>
    </location>
</feature>
<dbReference type="Proteomes" id="UP001239782">
    <property type="component" value="Chromosome"/>
</dbReference>
<keyword evidence="1" id="KW-0812">Transmembrane</keyword>
<proteinExistence type="predicted"/>
<feature type="transmembrane region" description="Helical" evidence="1">
    <location>
        <begin position="37"/>
        <end position="57"/>
    </location>
</feature>
<keyword evidence="1" id="KW-1133">Transmembrane helix</keyword>
<dbReference type="InterPro" id="IPR018639">
    <property type="entry name" value="DUF2062"/>
</dbReference>
<sequence>MARKLIKKYLPDPAAVKNNRFLKIFGTAMHDPQLWHLTRYSVAHAFSLGIFCAFIPVPFQMVLAAGAAIIIRANLLLSVALVWITNPLTMPVIFGFAYYIGSLFFPESSDSFHFELSYEWLANSLGAIWQPFLLGCLVCGVFFAILGHVAIRIFWRIHVANQWKLRLLKRKNKGANLDG</sequence>
<reference evidence="3 4" key="1">
    <citation type="submission" date="2023-08" db="EMBL/GenBank/DDBJ databases">
        <title>Pleionea litopenaei sp. nov., isolated from stomach of juvenile Litopenaeus vannamei.</title>
        <authorList>
            <person name="Rho A.M."/>
            <person name="Hwang C.Y."/>
        </authorList>
    </citation>
    <scope>NUCLEOTIDE SEQUENCE [LARGE SCALE GENOMIC DNA]</scope>
    <source>
        <strain evidence="3 4">HL-JVS1</strain>
    </source>
</reference>
<evidence type="ECO:0000313" key="4">
    <source>
        <dbReference type="Proteomes" id="UP001239782"/>
    </source>
</evidence>
<dbReference type="PANTHER" id="PTHR40547:SF1">
    <property type="entry name" value="SLL0298 PROTEIN"/>
    <property type="match status" value="1"/>
</dbReference>
<accession>A0AA51RV51</accession>
<evidence type="ECO:0000313" key="3">
    <source>
        <dbReference type="EMBL" id="WMS88048.1"/>
    </source>
</evidence>
<gene>
    <name evidence="3" type="ORF">Q9312_03815</name>
</gene>
<evidence type="ECO:0000256" key="1">
    <source>
        <dbReference type="SAM" id="Phobius"/>
    </source>
</evidence>
<evidence type="ECO:0000259" key="2">
    <source>
        <dbReference type="Pfam" id="PF09835"/>
    </source>
</evidence>
<keyword evidence="1" id="KW-0472">Membrane</keyword>
<dbReference type="EMBL" id="CP133548">
    <property type="protein sequence ID" value="WMS88048.1"/>
    <property type="molecule type" value="Genomic_DNA"/>
</dbReference>
<name>A0AA51RV51_9GAMM</name>
<dbReference type="PANTHER" id="PTHR40547">
    <property type="entry name" value="SLL0298 PROTEIN"/>
    <property type="match status" value="1"/>
</dbReference>
<keyword evidence="4" id="KW-1185">Reference proteome</keyword>
<dbReference type="Pfam" id="PF09835">
    <property type="entry name" value="DUF2062"/>
    <property type="match status" value="1"/>
</dbReference>